<gene>
    <name evidence="3" type="ORF">DEBR0S2_04280G</name>
</gene>
<dbReference type="InterPro" id="IPR036273">
    <property type="entry name" value="CRAL/TRIO_N_dom_sf"/>
</dbReference>
<dbReference type="InterPro" id="IPR011074">
    <property type="entry name" value="CRAL/TRIO_N_dom"/>
</dbReference>
<dbReference type="EMBL" id="CABFWN010000002">
    <property type="protein sequence ID" value="VUG17325.1"/>
    <property type="molecule type" value="Genomic_DNA"/>
</dbReference>
<accession>A0A7D9H359</accession>
<dbReference type="AlphaFoldDB" id="A0A7D9H359"/>
<dbReference type="InterPro" id="IPR001251">
    <property type="entry name" value="CRAL-TRIO_dom"/>
</dbReference>
<evidence type="ECO:0000256" key="1">
    <source>
        <dbReference type="SAM" id="MobiDB-lite"/>
    </source>
</evidence>
<dbReference type="Gene3D" id="3.40.525.10">
    <property type="entry name" value="CRAL-TRIO lipid binding domain"/>
    <property type="match status" value="1"/>
</dbReference>
<proteinExistence type="predicted"/>
<dbReference type="CDD" id="cd00170">
    <property type="entry name" value="SEC14"/>
    <property type="match status" value="1"/>
</dbReference>
<dbReference type="SUPFAM" id="SSF46938">
    <property type="entry name" value="CRAL/TRIO N-terminal domain"/>
    <property type="match status" value="1"/>
</dbReference>
<reference evidence="3 4" key="1">
    <citation type="submission" date="2019-07" db="EMBL/GenBank/DDBJ databases">
        <authorList>
            <person name="Friedrich A."/>
            <person name="Schacherer J."/>
        </authorList>
    </citation>
    <scope>NUCLEOTIDE SEQUENCE [LARGE SCALE GENOMIC DNA]</scope>
</reference>
<sequence length="482" mass="54967">MFRTKKAQKKVWVTDPKRPIYTKPIAHPPSRILKHPPKFQDIQNEKQQQDYDSVLRHFQNTELYPVKEKDCPKDEYKPLNDNEKAWLSRQCIQRYLRACDWKVDDVIKRLTCSIGWRREFGIAGGEFDTLTSETVKVEGETGKIIVFGYDKGGRPCLTLFNGRQNTKTSFRQIQHMIYLLERSVDFMPQGQDKLALCVDFKKYPEACTYEPKVPAVSVGKDVLHILQYHYPERLGRALFINIPWLVWGFLKICWPFVDPYTKKKVRFDEPFLNSIDADQLAVNHGGDVNFEYKHEDFWDELDRLAANKRRVVMDNYHRLGGGIGLSEWDLKQGVDDVDVGLDMPPEVNDTSSIENVSDESVKNAADSLSSGVSVKSSAKESTKSMKNVTLAAKERFSAADDTVDSVKATKNDVKAAKNTSKTTTPTIKSPVKEATNDISQLKDKRDGDITHLQSHLKSDKDTFYDAAEKLNELSISTATKDN</sequence>
<dbReference type="Proteomes" id="UP000478008">
    <property type="component" value="Unassembled WGS sequence"/>
</dbReference>
<evidence type="ECO:0000313" key="4">
    <source>
        <dbReference type="Proteomes" id="UP000478008"/>
    </source>
</evidence>
<evidence type="ECO:0000259" key="2">
    <source>
        <dbReference type="PROSITE" id="PS50191"/>
    </source>
</evidence>
<dbReference type="InterPro" id="IPR052578">
    <property type="entry name" value="PI_Transfer_CRAL-TRIO"/>
</dbReference>
<dbReference type="SUPFAM" id="SSF52087">
    <property type="entry name" value="CRAL/TRIO domain"/>
    <property type="match status" value="1"/>
</dbReference>
<feature type="region of interest" description="Disordered" evidence="1">
    <location>
        <begin position="344"/>
        <end position="364"/>
    </location>
</feature>
<name>A0A7D9H359_DEKBR</name>
<protein>
    <submittedName>
        <fullName evidence="3">DEBR0S2_04280g1_1</fullName>
    </submittedName>
</protein>
<dbReference type="InterPro" id="IPR036865">
    <property type="entry name" value="CRAL-TRIO_dom_sf"/>
</dbReference>
<dbReference type="PANTHER" id="PTHR45824">
    <property type="entry name" value="GH16843P"/>
    <property type="match status" value="1"/>
</dbReference>
<dbReference type="Pfam" id="PF03765">
    <property type="entry name" value="CRAL_TRIO_N"/>
    <property type="match status" value="1"/>
</dbReference>
<feature type="domain" description="CRAL-TRIO" evidence="2">
    <location>
        <begin position="134"/>
        <end position="292"/>
    </location>
</feature>
<dbReference type="PROSITE" id="PS50191">
    <property type="entry name" value="CRAL_TRIO"/>
    <property type="match status" value="1"/>
</dbReference>
<organism evidence="3 4">
    <name type="scientific">Dekkera bruxellensis</name>
    <name type="common">Brettanomyces custersii</name>
    <dbReference type="NCBI Taxonomy" id="5007"/>
    <lineage>
        <taxon>Eukaryota</taxon>
        <taxon>Fungi</taxon>
        <taxon>Dikarya</taxon>
        <taxon>Ascomycota</taxon>
        <taxon>Saccharomycotina</taxon>
        <taxon>Pichiomycetes</taxon>
        <taxon>Pichiales</taxon>
        <taxon>Pichiaceae</taxon>
        <taxon>Brettanomyces</taxon>
    </lineage>
</organism>
<evidence type="ECO:0000313" key="3">
    <source>
        <dbReference type="EMBL" id="VUG17325.1"/>
    </source>
</evidence>
<dbReference type="Pfam" id="PF00650">
    <property type="entry name" value="CRAL_TRIO"/>
    <property type="match status" value="1"/>
</dbReference>
<dbReference type="GO" id="GO:0008526">
    <property type="term" value="F:phosphatidylinositol transfer activity"/>
    <property type="evidence" value="ECO:0007669"/>
    <property type="project" value="TreeGrafter"/>
</dbReference>
<dbReference type="PANTHER" id="PTHR45824:SF29">
    <property type="entry name" value="GH16843P"/>
    <property type="match status" value="1"/>
</dbReference>
<keyword evidence="4" id="KW-1185">Reference proteome</keyword>
<dbReference type="SMART" id="SM00516">
    <property type="entry name" value="SEC14"/>
    <property type="match status" value="1"/>
</dbReference>